<name>A0ACC2IGF6_9PEZI</name>
<proteinExistence type="predicted"/>
<reference evidence="1" key="1">
    <citation type="submission" date="2022-11" db="EMBL/GenBank/DDBJ databases">
        <title>Genome Sequence of Nemania bipapillata.</title>
        <authorList>
            <person name="Buettner E."/>
        </authorList>
    </citation>
    <scope>NUCLEOTIDE SEQUENCE</scope>
    <source>
        <strain evidence="1">CP14</strain>
    </source>
</reference>
<dbReference type="EMBL" id="JAPESX010001427">
    <property type="protein sequence ID" value="KAJ8114273.1"/>
    <property type="molecule type" value="Genomic_DNA"/>
</dbReference>
<comment type="caution">
    <text evidence="1">The sequence shown here is derived from an EMBL/GenBank/DDBJ whole genome shotgun (WGS) entry which is preliminary data.</text>
</comment>
<gene>
    <name evidence="1" type="ORF">ONZ43_g4939</name>
</gene>
<protein>
    <submittedName>
        <fullName evidence="1">Uncharacterized protein</fullName>
    </submittedName>
</protein>
<evidence type="ECO:0000313" key="1">
    <source>
        <dbReference type="EMBL" id="KAJ8114273.1"/>
    </source>
</evidence>
<sequence length="237" mass="27258">MATFIEATDQLDPRIPDVKLSQPWRQWWPPNKTNTGELSSPDCLTPWVSWRFDHDQRFRKPWVDWPMNEPSNYASEKPRDEPGHDEAFIQKEVERQGPDPKIDPSVPRTSSFVQFFGAGPNYTLEKPYASKIPPSNPDTPQINFGGVYHKIMMSDTLGLEDHFSLDVDGFKFEPGAYQGPTETFEISAYLDHTMSWLKNHLGCSEVFVFDYTLRHEKSAELKMDGFTGVARRIHCGM</sequence>
<evidence type="ECO:0000313" key="2">
    <source>
        <dbReference type="Proteomes" id="UP001153334"/>
    </source>
</evidence>
<accession>A0ACC2IGF6</accession>
<dbReference type="Proteomes" id="UP001153334">
    <property type="component" value="Unassembled WGS sequence"/>
</dbReference>
<keyword evidence="2" id="KW-1185">Reference proteome</keyword>
<organism evidence="1 2">
    <name type="scientific">Nemania bipapillata</name>
    <dbReference type="NCBI Taxonomy" id="110536"/>
    <lineage>
        <taxon>Eukaryota</taxon>
        <taxon>Fungi</taxon>
        <taxon>Dikarya</taxon>
        <taxon>Ascomycota</taxon>
        <taxon>Pezizomycotina</taxon>
        <taxon>Sordariomycetes</taxon>
        <taxon>Xylariomycetidae</taxon>
        <taxon>Xylariales</taxon>
        <taxon>Xylariaceae</taxon>
        <taxon>Nemania</taxon>
    </lineage>
</organism>